<gene>
    <name evidence="2" type="ORF">FCALED_LOCUS14811</name>
</gene>
<feature type="non-terminal residue" evidence="2">
    <location>
        <position position="215"/>
    </location>
</feature>
<dbReference type="InterPro" id="IPR008538">
    <property type="entry name" value="Uma2"/>
</dbReference>
<dbReference type="InterPro" id="IPR012296">
    <property type="entry name" value="Nuclease_put_TT1808"/>
</dbReference>
<protein>
    <submittedName>
        <fullName evidence="2">14087_t:CDS:1</fullName>
    </submittedName>
</protein>
<proteinExistence type="predicted"/>
<accession>A0A9N9NDS7</accession>
<reference evidence="2" key="1">
    <citation type="submission" date="2021-06" db="EMBL/GenBank/DDBJ databases">
        <authorList>
            <person name="Kallberg Y."/>
            <person name="Tangrot J."/>
            <person name="Rosling A."/>
        </authorList>
    </citation>
    <scope>NUCLEOTIDE SEQUENCE</scope>
    <source>
        <strain evidence="2">UK204</strain>
    </source>
</reference>
<dbReference type="Gene3D" id="3.90.1570.10">
    <property type="entry name" value="tt1808, chain A"/>
    <property type="match status" value="1"/>
</dbReference>
<dbReference type="Proteomes" id="UP000789570">
    <property type="component" value="Unassembled WGS sequence"/>
</dbReference>
<evidence type="ECO:0000313" key="3">
    <source>
        <dbReference type="Proteomes" id="UP000789570"/>
    </source>
</evidence>
<keyword evidence="3" id="KW-1185">Reference proteome</keyword>
<evidence type="ECO:0000313" key="2">
    <source>
        <dbReference type="EMBL" id="CAG8728192.1"/>
    </source>
</evidence>
<dbReference type="SUPFAM" id="SSF52980">
    <property type="entry name" value="Restriction endonuclease-like"/>
    <property type="match status" value="1"/>
</dbReference>
<dbReference type="OrthoDB" id="2385045at2759"/>
<dbReference type="AlphaFoldDB" id="A0A9N9NDS7"/>
<organism evidence="2 3">
    <name type="scientific">Funneliformis caledonium</name>
    <dbReference type="NCBI Taxonomy" id="1117310"/>
    <lineage>
        <taxon>Eukaryota</taxon>
        <taxon>Fungi</taxon>
        <taxon>Fungi incertae sedis</taxon>
        <taxon>Mucoromycota</taxon>
        <taxon>Glomeromycotina</taxon>
        <taxon>Glomeromycetes</taxon>
        <taxon>Glomerales</taxon>
        <taxon>Glomeraceae</taxon>
        <taxon>Funneliformis</taxon>
    </lineage>
</organism>
<sequence>MSEKLISEELKKIIPFHYELDRDKLEITRVDGVPVTIKDFEELATILPSSYKLDLADNKIVIMPVGARTGQREARLIYEVTGWCMNNPRLVGLYGSSQTCYNLPLPNPTVRGPDASVVLATRWNALSVNDQNEAFPSVAPNFVAEIRSDNDSEDYCHRKMIDFMNADVEEGILIDPLNQTVTVYRVQQDNIVMNVRRNPRTFTSRILNGFVLDLQ</sequence>
<comment type="caution">
    <text evidence="2">The sequence shown here is derived from an EMBL/GenBank/DDBJ whole genome shotgun (WGS) entry which is preliminary data.</text>
</comment>
<dbReference type="InterPro" id="IPR011335">
    <property type="entry name" value="Restrct_endonuc-II-like"/>
</dbReference>
<dbReference type="CDD" id="cd06260">
    <property type="entry name" value="DUF820-like"/>
    <property type="match status" value="1"/>
</dbReference>
<feature type="domain" description="Putative restriction endonuclease" evidence="1">
    <location>
        <begin position="39"/>
        <end position="214"/>
    </location>
</feature>
<dbReference type="PANTHER" id="PTHR34107">
    <property type="entry name" value="SLL0198 PROTEIN-RELATED"/>
    <property type="match status" value="1"/>
</dbReference>
<dbReference type="PANTHER" id="PTHR34107:SF1">
    <property type="entry name" value="SLL0198 PROTEIN"/>
    <property type="match status" value="1"/>
</dbReference>
<dbReference type="GO" id="GO:0006302">
    <property type="term" value="P:double-strand break repair"/>
    <property type="evidence" value="ECO:0007669"/>
    <property type="project" value="UniProtKB-ARBA"/>
</dbReference>
<evidence type="ECO:0000259" key="1">
    <source>
        <dbReference type="Pfam" id="PF05685"/>
    </source>
</evidence>
<name>A0A9N9NDS7_9GLOM</name>
<dbReference type="Pfam" id="PF05685">
    <property type="entry name" value="Uma2"/>
    <property type="match status" value="1"/>
</dbReference>
<dbReference type="EMBL" id="CAJVPQ010011640">
    <property type="protein sequence ID" value="CAG8728192.1"/>
    <property type="molecule type" value="Genomic_DNA"/>
</dbReference>